<organism evidence="1 2">
    <name type="scientific">Psychromonas ingrahamii (strain DSM 17664 / CCUG 51855 / 37)</name>
    <dbReference type="NCBI Taxonomy" id="357804"/>
    <lineage>
        <taxon>Bacteria</taxon>
        <taxon>Pseudomonadati</taxon>
        <taxon>Pseudomonadota</taxon>
        <taxon>Gammaproteobacteria</taxon>
        <taxon>Alteromonadales</taxon>
        <taxon>Psychromonadaceae</taxon>
        <taxon>Psychromonas</taxon>
    </lineage>
</organism>
<dbReference type="KEGG" id="pin:Ping_1537"/>
<dbReference type="Proteomes" id="UP000000639">
    <property type="component" value="Chromosome"/>
</dbReference>
<evidence type="ECO:0000313" key="2">
    <source>
        <dbReference type="Proteomes" id="UP000000639"/>
    </source>
</evidence>
<dbReference type="RefSeq" id="WP_011769906.1">
    <property type="nucleotide sequence ID" value="NC_008709.1"/>
</dbReference>
<name>A1SV31_PSYIN</name>
<dbReference type="EMBL" id="CP000510">
    <property type="protein sequence ID" value="ABM03346.1"/>
    <property type="molecule type" value="Genomic_DNA"/>
</dbReference>
<sequence>MDFDVANRPWRETLARSFKTDKQLAKVFNNINLVDGEVYKVIASYYALYYSVDR</sequence>
<protein>
    <submittedName>
        <fullName evidence="1">Uncharacterized protein</fullName>
    </submittedName>
</protein>
<gene>
    <name evidence="1" type="ordered locus">Ping_1537</name>
</gene>
<proteinExistence type="predicted"/>
<reference evidence="1 2" key="1">
    <citation type="submission" date="2007-01" db="EMBL/GenBank/DDBJ databases">
        <title>Complete sequence of Psychromonas ingrahamii 37.</title>
        <authorList>
            <consortium name="US DOE Joint Genome Institute"/>
            <person name="Copeland A."/>
            <person name="Lucas S."/>
            <person name="Lapidus A."/>
            <person name="Barry K."/>
            <person name="Detter J.C."/>
            <person name="Glavina del Rio T."/>
            <person name="Hammon N."/>
            <person name="Israni S."/>
            <person name="Dalin E."/>
            <person name="Tice H."/>
            <person name="Pitluck S."/>
            <person name="Thompson L.S."/>
            <person name="Brettin T."/>
            <person name="Bruce D."/>
            <person name="Han C."/>
            <person name="Tapia R."/>
            <person name="Schmutz J."/>
            <person name="Larimer F."/>
            <person name="Land M."/>
            <person name="Hauser L."/>
            <person name="Kyrpides N."/>
            <person name="Ivanova N."/>
            <person name="Staley J."/>
            <person name="Richardson P."/>
        </authorList>
    </citation>
    <scope>NUCLEOTIDE SEQUENCE [LARGE SCALE GENOMIC DNA]</scope>
    <source>
        <strain evidence="1 2">37</strain>
    </source>
</reference>
<dbReference type="HOGENOM" id="CLU_3047177_0_0_6"/>
<evidence type="ECO:0000313" key="1">
    <source>
        <dbReference type="EMBL" id="ABM03346.1"/>
    </source>
</evidence>
<accession>A1SV31</accession>
<dbReference type="AlphaFoldDB" id="A1SV31"/>
<keyword evidence="2" id="KW-1185">Reference proteome</keyword>